<feature type="coiled-coil region" evidence="1">
    <location>
        <begin position="158"/>
        <end position="185"/>
    </location>
</feature>
<feature type="region of interest" description="Disordered" evidence="2">
    <location>
        <begin position="399"/>
        <end position="435"/>
    </location>
</feature>
<feature type="domain" description="Multidrug resistance protein MdtA-like barrel-sandwich hybrid" evidence="4">
    <location>
        <begin position="104"/>
        <end position="299"/>
    </location>
</feature>
<feature type="region of interest" description="Disordered" evidence="2">
    <location>
        <begin position="1"/>
        <end position="53"/>
    </location>
</feature>
<dbReference type="PANTHER" id="PTHR30386:SF24">
    <property type="entry name" value="MULTIDRUG RESISTANCE EFFLUX PUMP"/>
    <property type="match status" value="1"/>
</dbReference>
<keyword evidence="3" id="KW-0812">Transmembrane</keyword>
<organism evidence="5 6">
    <name type="scientific">Methylorubrum salsuginis</name>
    <dbReference type="NCBI Taxonomy" id="414703"/>
    <lineage>
        <taxon>Bacteria</taxon>
        <taxon>Pseudomonadati</taxon>
        <taxon>Pseudomonadota</taxon>
        <taxon>Alphaproteobacteria</taxon>
        <taxon>Hyphomicrobiales</taxon>
        <taxon>Methylobacteriaceae</taxon>
        <taxon>Methylorubrum</taxon>
    </lineage>
</organism>
<keyword evidence="3" id="KW-1133">Transmembrane helix</keyword>
<protein>
    <submittedName>
        <fullName evidence="5">Membrane fusion protein, multidrug efflux system</fullName>
    </submittedName>
</protein>
<evidence type="ECO:0000256" key="2">
    <source>
        <dbReference type="SAM" id="MobiDB-lite"/>
    </source>
</evidence>
<evidence type="ECO:0000313" key="6">
    <source>
        <dbReference type="Proteomes" id="UP000198804"/>
    </source>
</evidence>
<gene>
    <name evidence="5" type="ORF">SAMN04488125_12529</name>
</gene>
<dbReference type="Gene3D" id="2.40.30.170">
    <property type="match status" value="1"/>
</dbReference>
<proteinExistence type="predicted"/>
<dbReference type="EMBL" id="FOSV01000025">
    <property type="protein sequence ID" value="SFL80281.1"/>
    <property type="molecule type" value="Genomic_DNA"/>
</dbReference>
<dbReference type="InterPro" id="IPR058625">
    <property type="entry name" value="MdtA-like_BSH"/>
</dbReference>
<sequence>MAEGERDTGSGSADDSQRREDDLGGSSRDRRSPEQERRTSGGNGDGAMEGDAAASSPLRKTWVKVLLAVTVVAVFVGAGIWGWRYWTVGRFIQETNNAYVKADQVTVSPQVSGYVSSLPVSANQVVTVGQILLTIDDGEARARLTEQQALVDVRQADVARAETELSRQQAQIDQAKAQLSASQVTAKFSSDQVRRYKPLAASGADTVEKLDQFRSQAEQNDAQVEVNKAQLLSAMKQVDSLKAAVVQAKAAVDQARAGLLRARIDIGHATIKSPIAGRVGDLTARVGQYVQASTRLMSVVPVEDLYIDANFKETQIGLMRIGQPVTISVDALSGRDLQGRVASFSPGTGAQFALIPPENATGNFTKIVQRVPVRIRFKAGAEARKVLVPGLSVVVSVDTRAARAEEEDEEPVEEPVAQVGPGGQVGRSRSAGARP</sequence>
<evidence type="ECO:0000259" key="4">
    <source>
        <dbReference type="Pfam" id="PF25917"/>
    </source>
</evidence>
<feature type="transmembrane region" description="Helical" evidence="3">
    <location>
        <begin position="65"/>
        <end position="86"/>
    </location>
</feature>
<dbReference type="OrthoDB" id="9811754at2"/>
<dbReference type="Gene3D" id="1.10.287.470">
    <property type="entry name" value="Helix hairpin bin"/>
    <property type="match status" value="2"/>
</dbReference>
<keyword evidence="1" id="KW-0175">Coiled coil</keyword>
<dbReference type="SUPFAM" id="SSF111369">
    <property type="entry name" value="HlyD-like secretion proteins"/>
    <property type="match status" value="2"/>
</dbReference>
<dbReference type="InterPro" id="IPR050739">
    <property type="entry name" value="MFP"/>
</dbReference>
<evidence type="ECO:0000313" key="5">
    <source>
        <dbReference type="EMBL" id="SFL80281.1"/>
    </source>
</evidence>
<dbReference type="Pfam" id="PF25917">
    <property type="entry name" value="BSH_RND"/>
    <property type="match status" value="1"/>
</dbReference>
<evidence type="ECO:0000256" key="3">
    <source>
        <dbReference type="SAM" id="Phobius"/>
    </source>
</evidence>
<dbReference type="GO" id="GO:0055085">
    <property type="term" value="P:transmembrane transport"/>
    <property type="evidence" value="ECO:0007669"/>
    <property type="project" value="InterPro"/>
</dbReference>
<dbReference type="AlphaFoldDB" id="A0A1I4KNQ4"/>
<name>A0A1I4KNQ4_9HYPH</name>
<keyword evidence="3" id="KW-0472">Membrane</keyword>
<dbReference type="STRING" id="414703.SAMN04488125_12529"/>
<feature type="compositionally biased region" description="Basic and acidic residues" evidence="2">
    <location>
        <begin position="15"/>
        <end position="39"/>
    </location>
</feature>
<dbReference type="PANTHER" id="PTHR30386">
    <property type="entry name" value="MEMBRANE FUSION SUBUNIT OF EMRAB-TOLC MULTIDRUG EFFLUX PUMP"/>
    <property type="match status" value="1"/>
</dbReference>
<keyword evidence="6" id="KW-1185">Reference proteome</keyword>
<dbReference type="Gene3D" id="2.40.50.100">
    <property type="match status" value="1"/>
</dbReference>
<evidence type="ECO:0000256" key="1">
    <source>
        <dbReference type="SAM" id="Coils"/>
    </source>
</evidence>
<reference evidence="6" key="1">
    <citation type="submission" date="2016-10" db="EMBL/GenBank/DDBJ databases">
        <authorList>
            <person name="Varghese N."/>
            <person name="Submissions S."/>
        </authorList>
    </citation>
    <scope>NUCLEOTIDE SEQUENCE [LARGE SCALE GENOMIC DNA]</scope>
    <source>
        <strain evidence="6">CGMCC 1.6474</strain>
    </source>
</reference>
<accession>A0A1I4KNQ4</accession>
<dbReference type="Proteomes" id="UP000198804">
    <property type="component" value="Unassembled WGS sequence"/>
</dbReference>